<organism evidence="2 3">
    <name type="scientific">Batillaria attramentaria</name>
    <dbReference type="NCBI Taxonomy" id="370345"/>
    <lineage>
        <taxon>Eukaryota</taxon>
        <taxon>Metazoa</taxon>
        <taxon>Spiralia</taxon>
        <taxon>Lophotrochozoa</taxon>
        <taxon>Mollusca</taxon>
        <taxon>Gastropoda</taxon>
        <taxon>Caenogastropoda</taxon>
        <taxon>Sorbeoconcha</taxon>
        <taxon>Cerithioidea</taxon>
        <taxon>Batillariidae</taxon>
        <taxon>Batillaria</taxon>
    </lineage>
</organism>
<reference evidence="2 3" key="1">
    <citation type="journal article" date="2023" name="Sci. Data">
        <title>Genome assembly of the Korean intertidal mud-creeper Batillaria attramentaria.</title>
        <authorList>
            <person name="Patra A.K."/>
            <person name="Ho P.T."/>
            <person name="Jun S."/>
            <person name="Lee S.J."/>
            <person name="Kim Y."/>
            <person name="Won Y.J."/>
        </authorList>
    </citation>
    <scope>NUCLEOTIDE SEQUENCE [LARGE SCALE GENOMIC DNA]</scope>
    <source>
        <strain evidence="2">Wonlab-2016</strain>
    </source>
</reference>
<comment type="caution">
    <text evidence="2">The sequence shown here is derived from an EMBL/GenBank/DDBJ whole genome shotgun (WGS) entry which is preliminary data.</text>
</comment>
<evidence type="ECO:0000313" key="3">
    <source>
        <dbReference type="Proteomes" id="UP001519460"/>
    </source>
</evidence>
<dbReference type="EMBL" id="JACVVK020000220">
    <property type="protein sequence ID" value="KAK7483802.1"/>
    <property type="molecule type" value="Genomic_DNA"/>
</dbReference>
<dbReference type="AlphaFoldDB" id="A0ABD0K9Q2"/>
<proteinExistence type="predicted"/>
<evidence type="ECO:0000256" key="1">
    <source>
        <dbReference type="SAM" id="MobiDB-lite"/>
    </source>
</evidence>
<gene>
    <name evidence="2" type="ORF">BaRGS_00024910</name>
</gene>
<sequence length="118" mass="13058">RVNEELPNELPERVQPVNIEMQEPIHHQPGTESNPSSQSVHSYFEIPDETPPSSPEPPRRCLRPALPDDYLHPSVSLDVTEGTDNAKNVAPLYENTELRSLSHNTASGSTTCGNDSEM</sequence>
<protein>
    <submittedName>
        <fullName evidence="2">Uncharacterized protein</fullName>
    </submittedName>
</protein>
<feature type="region of interest" description="Disordered" evidence="1">
    <location>
        <begin position="1"/>
        <end position="86"/>
    </location>
</feature>
<dbReference type="Proteomes" id="UP001519460">
    <property type="component" value="Unassembled WGS sequence"/>
</dbReference>
<feature type="non-terminal residue" evidence="2">
    <location>
        <position position="1"/>
    </location>
</feature>
<feature type="compositionally biased region" description="Polar residues" evidence="1">
    <location>
        <begin position="30"/>
        <end position="41"/>
    </location>
</feature>
<keyword evidence="3" id="KW-1185">Reference proteome</keyword>
<accession>A0ABD0K9Q2</accession>
<evidence type="ECO:0000313" key="2">
    <source>
        <dbReference type="EMBL" id="KAK7483802.1"/>
    </source>
</evidence>
<name>A0ABD0K9Q2_9CAEN</name>